<accession>A0ACB9J201</accession>
<protein>
    <submittedName>
        <fullName evidence="1">Uncharacterized protein</fullName>
    </submittedName>
</protein>
<reference evidence="1 2" key="2">
    <citation type="journal article" date="2022" name="Mol. Ecol. Resour.">
        <title>The genomes of chicory, endive, great burdock and yacon provide insights into Asteraceae paleo-polyploidization history and plant inulin production.</title>
        <authorList>
            <person name="Fan W."/>
            <person name="Wang S."/>
            <person name="Wang H."/>
            <person name="Wang A."/>
            <person name="Jiang F."/>
            <person name="Liu H."/>
            <person name="Zhao H."/>
            <person name="Xu D."/>
            <person name="Zhang Y."/>
        </authorList>
    </citation>
    <scope>NUCLEOTIDE SEQUENCE [LARGE SCALE GENOMIC DNA]</scope>
    <source>
        <strain evidence="2">cv. Yunnan</strain>
        <tissue evidence="1">Leaves</tissue>
    </source>
</reference>
<comment type="caution">
    <text evidence="1">The sequence shown here is derived from an EMBL/GenBank/DDBJ whole genome shotgun (WGS) entry which is preliminary data.</text>
</comment>
<organism evidence="1 2">
    <name type="scientific">Smallanthus sonchifolius</name>
    <dbReference type="NCBI Taxonomy" id="185202"/>
    <lineage>
        <taxon>Eukaryota</taxon>
        <taxon>Viridiplantae</taxon>
        <taxon>Streptophyta</taxon>
        <taxon>Embryophyta</taxon>
        <taxon>Tracheophyta</taxon>
        <taxon>Spermatophyta</taxon>
        <taxon>Magnoliopsida</taxon>
        <taxon>eudicotyledons</taxon>
        <taxon>Gunneridae</taxon>
        <taxon>Pentapetalae</taxon>
        <taxon>asterids</taxon>
        <taxon>campanulids</taxon>
        <taxon>Asterales</taxon>
        <taxon>Asteraceae</taxon>
        <taxon>Asteroideae</taxon>
        <taxon>Heliantheae alliance</taxon>
        <taxon>Millerieae</taxon>
        <taxon>Smallanthus</taxon>
    </lineage>
</organism>
<gene>
    <name evidence="1" type="ORF">L1987_19056</name>
</gene>
<reference evidence="2" key="1">
    <citation type="journal article" date="2022" name="Mol. Ecol. Resour.">
        <title>The genomes of chicory, endive, great burdock and yacon provide insights into Asteraceae palaeo-polyploidization history and plant inulin production.</title>
        <authorList>
            <person name="Fan W."/>
            <person name="Wang S."/>
            <person name="Wang H."/>
            <person name="Wang A."/>
            <person name="Jiang F."/>
            <person name="Liu H."/>
            <person name="Zhao H."/>
            <person name="Xu D."/>
            <person name="Zhang Y."/>
        </authorList>
    </citation>
    <scope>NUCLEOTIDE SEQUENCE [LARGE SCALE GENOMIC DNA]</scope>
    <source>
        <strain evidence="2">cv. Yunnan</strain>
    </source>
</reference>
<dbReference type="EMBL" id="CM042023">
    <property type="protein sequence ID" value="KAI3814305.1"/>
    <property type="molecule type" value="Genomic_DNA"/>
</dbReference>
<name>A0ACB9J201_9ASTR</name>
<dbReference type="Proteomes" id="UP001056120">
    <property type="component" value="Linkage Group LG06"/>
</dbReference>
<keyword evidence="2" id="KW-1185">Reference proteome</keyword>
<sequence length="161" mass="18872">MNRIRNNYLRKKRMKRWLVHYRLQPVVQQQHLQSQKSRAHIAADGSNKSILETIDELTMEKENDDIENHVKHTRKSLTRGSNDTSTYCRNTMNNLDINVGHGNTDHYCWQRLEDMTTSRNTYKIDQNNCGSDLAGKVTPLTSKEDEDDFEHRVVSNEKRVA</sequence>
<proteinExistence type="predicted"/>
<evidence type="ECO:0000313" key="2">
    <source>
        <dbReference type="Proteomes" id="UP001056120"/>
    </source>
</evidence>
<evidence type="ECO:0000313" key="1">
    <source>
        <dbReference type="EMBL" id="KAI3814305.1"/>
    </source>
</evidence>